<dbReference type="SUPFAM" id="SSF143875">
    <property type="entry name" value="ERH-like"/>
    <property type="match status" value="1"/>
</dbReference>
<accession>A7WQD6</accession>
<dbReference type="AlphaFoldDB" id="A7WQD6"/>
<dbReference type="Gene3D" id="3.30.2260.10">
    <property type="entry name" value="Enhancer of rudimentary"/>
    <property type="match status" value="1"/>
</dbReference>
<comment type="function">
    <text evidence="2">May have a role in the cell cycle.</text>
</comment>
<dbReference type="InterPro" id="IPR000781">
    <property type="entry name" value="ERH"/>
</dbReference>
<dbReference type="PIRSF" id="PIRSF016393">
    <property type="entry name" value="Enh_rudimentary"/>
    <property type="match status" value="1"/>
</dbReference>
<organism evidence="3">
    <name type="scientific">Oxyrrhis marina</name>
    <name type="common">Dinoflagellate</name>
    <dbReference type="NCBI Taxonomy" id="2969"/>
    <lineage>
        <taxon>Eukaryota</taxon>
        <taxon>Sar</taxon>
        <taxon>Alveolata</taxon>
        <taxon>Dinophyceae</taxon>
        <taxon>Oxyrrhinales</taxon>
        <taxon>Oxyrrhinaceae</taxon>
        <taxon>Oxyrrhis</taxon>
    </lineage>
</organism>
<protein>
    <recommendedName>
        <fullName evidence="2">Enhancer of rudimentary homolog</fullName>
    </recommendedName>
</protein>
<dbReference type="EMBL" id="EF134309">
    <property type="protein sequence ID" value="ABV22423.1"/>
    <property type="molecule type" value="mRNA"/>
</dbReference>
<proteinExistence type="evidence at transcript level"/>
<keyword evidence="2" id="KW-0131">Cell cycle</keyword>
<evidence type="ECO:0000256" key="2">
    <source>
        <dbReference type="PIRNR" id="PIRNR016393"/>
    </source>
</evidence>
<dbReference type="PANTHER" id="PTHR12373:SF0">
    <property type="entry name" value="ENHANCER OF RUDIMENTARY HOMOLOG"/>
    <property type="match status" value="1"/>
</dbReference>
<dbReference type="PANTHER" id="PTHR12373">
    <property type="entry name" value="ENHANCER OF RUDIMENTARY ERH"/>
    <property type="match status" value="1"/>
</dbReference>
<dbReference type="InterPro" id="IPR035912">
    <property type="entry name" value="EHR_sf"/>
</dbReference>
<dbReference type="Pfam" id="PF01133">
    <property type="entry name" value="ER"/>
    <property type="match status" value="1"/>
</dbReference>
<evidence type="ECO:0000256" key="1">
    <source>
        <dbReference type="ARBA" id="ARBA00007491"/>
    </source>
</evidence>
<reference evidence="3" key="1">
    <citation type="journal article" date="2007" name="Proc. Natl. Acad. Sci. U.S.A.">
        <title>Spliced leader RNA trans-splicing in dinoflagellates.</title>
        <authorList>
            <person name="Zhang H."/>
            <person name="Hou Y."/>
            <person name="Miranda L."/>
            <person name="Campbell D.A."/>
            <person name="Sturm N.R."/>
            <person name="Gaasterland T."/>
            <person name="Lin S."/>
        </authorList>
    </citation>
    <scope>NUCLEOTIDE SEQUENCE</scope>
    <source>
        <strain evidence="3">Om-5p-1</strain>
    </source>
</reference>
<evidence type="ECO:0000313" key="3">
    <source>
        <dbReference type="EMBL" id="ABV22423.1"/>
    </source>
</evidence>
<name>A7WQD6_OXYMA</name>
<comment type="similarity">
    <text evidence="1 2">Belongs to the E(R) family.</text>
</comment>
<sequence>MERPRHTIVLVQFSQNKNSRSYIDYESISQALDGICQLYEQGLKVMNPSLKNITYDISDLYNYVDNLGDLCCLVYNAQSNSYIPHNKEWIKARVFEHLKKQAIM</sequence>